<evidence type="ECO:0000256" key="6">
    <source>
        <dbReference type="ARBA" id="ARBA00022963"/>
    </source>
</evidence>
<keyword evidence="10" id="KW-1185">Reference proteome</keyword>
<evidence type="ECO:0000256" key="4">
    <source>
        <dbReference type="ARBA" id="ARBA00022729"/>
    </source>
</evidence>
<evidence type="ECO:0000313" key="9">
    <source>
        <dbReference type="EMBL" id="GMH04388.1"/>
    </source>
</evidence>
<feature type="signal peptide" evidence="8">
    <location>
        <begin position="1"/>
        <end position="24"/>
    </location>
</feature>
<dbReference type="PANTHER" id="PTHR45650">
    <property type="entry name" value="GDSL-LIKE LIPASE/ACYLHYDROLASE-RELATED"/>
    <property type="match status" value="1"/>
</dbReference>
<comment type="subcellular location">
    <subcellularLocation>
        <location evidence="1">Secreted</location>
    </subcellularLocation>
</comment>
<protein>
    <submittedName>
        <fullName evidence="9">Uncharacterized protein</fullName>
    </submittedName>
</protein>
<sequence length="306" mass="34109">MISRLNIISLPFIFSAIFFNSLSSVKNLDSPLPLAPALYVFGDSLFDSGNNNHLPTLARANYKPYGVDFAGGVTGRFTNGRTVADFIVKSELPHYFKSRKELSKYLSMAIFIFSVGNNDYINNYLDSGFDSSERYPPQQFSQLLIHSLSLKLQRLYELGARKIVVFELGPIGCIPSIAKKVDGKCDEHVNYMISEFNSGLSRMLQNLTTTLHGSFFILGHANWLGYDAITNPSKYGLTDSSNPCCETWFNGTLSCIPELTPCPSPYRHFFWDAYHLTEAACSVMASHCINGSSVCIPMNINQLIQV</sequence>
<name>A0AAD3S4Q7_NEPGR</name>
<keyword evidence="3" id="KW-0964">Secreted</keyword>
<proteinExistence type="inferred from homology"/>
<dbReference type="EMBL" id="BSYO01000005">
    <property type="protein sequence ID" value="GMH04388.1"/>
    <property type="molecule type" value="Genomic_DNA"/>
</dbReference>
<feature type="chain" id="PRO_5042242143" evidence="8">
    <location>
        <begin position="25"/>
        <end position="306"/>
    </location>
</feature>
<evidence type="ECO:0000256" key="5">
    <source>
        <dbReference type="ARBA" id="ARBA00022801"/>
    </source>
</evidence>
<dbReference type="GO" id="GO:0016042">
    <property type="term" value="P:lipid catabolic process"/>
    <property type="evidence" value="ECO:0007669"/>
    <property type="project" value="UniProtKB-KW"/>
</dbReference>
<dbReference type="GO" id="GO:0005576">
    <property type="term" value="C:extracellular region"/>
    <property type="evidence" value="ECO:0007669"/>
    <property type="project" value="UniProtKB-SubCell"/>
</dbReference>
<keyword evidence="4 8" id="KW-0732">Signal</keyword>
<dbReference type="PANTHER" id="PTHR45650:SF14">
    <property type="entry name" value="GDSL ESTERASE_LIPASE 7-LIKE"/>
    <property type="match status" value="1"/>
</dbReference>
<dbReference type="SUPFAM" id="SSF52266">
    <property type="entry name" value="SGNH hydrolase"/>
    <property type="match status" value="1"/>
</dbReference>
<keyword evidence="5" id="KW-0378">Hydrolase</keyword>
<dbReference type="GO" id="GO:0016788">
    <property type="term" value="F:hydrolase activity, acting on ester bonds"/>
    <property type="evidence" value="ECO:0007669"/>
    <property type="project" value="InterPro"/>
</dbReference>
<dbReference type="InterPro" id="IPR051238">
    <property type="entry name" value="GDSL_esterase/lipase"/>
</dbReference>
<evidence type="ECO:0000256" key="8">
    <source>
        <dbReference type="SAM" id="SignalP"/>
    </source>
</evidence>
<dbReference type="Gene3D" id="3.40.50.1110">
    <property type="entry name" value="SGNH hydrolase"/>
    <property type="match status" value="1"/>
</dbReference>
<evidence type="ECO:0000256" key="2">
    <source>
        <dbReference type="ARBA" id="ARBA00008668"/>
    </source>
</evidence>
<dbReference type="Proteomes" id="UP001279734">
    <property type="component" value="Unassembled WGS sequence"/>
</dbReference>
<dbReference type="Pfam" id="PF00657">
    <property type="entry name" value="Lipase_GDSL"/>
    <property type="match status" value="1"/>
</dbReference>
<evidence type="ECO:0000256" key="7">
    <source>
        <dbReference type="ARBA" id="ARBA00023098"/>
    </source>
</evidence>
<dbReference type="InterPro" id="IPR001087">
    <property type="entry name" value="GDSL"/>
</dbReference>
<organism evidence="9 10">
    <name type="scientific">Nepenthes gracilis</name>
    <name type="common">Slender pitcher plant</name>
    <dbReference type="NCBI Taxonomy" id="150966"/>
    <lineage>
        <taxon>Eukaryota</taxon>
        <taxon>Viridiplantae</taxon>
        <taxon>Streptophyta</taxon>
        <taxon>Embryophyta</taxon>
        <taxon>Tracheophyta</taxon>
        <taxon>Spermatophyta</taxon>
        <taxon>Magnoliopsida</taxon>
        <taxon>eudicotyledons</taxon>
        <taxon>Gunneridae</taxon>
        <taxon>Pentapetalae</taxon>
        <taxon>Caryophyllales</taxon>
        <taxon>Nepenthaceae</taxon>
        <taxon>Nepenthes</taxon>
    </lineage>
</organism>
<evidence type="ECO:0000256" key="1">
    <source>
        <dbReference type="ARBA" id="ARBA00004613"/>
    </source>
</evidence>
<gene>
    <name evidence="9" type="ORF">Nepgr_006227</name>
</gene>
<accession>A0AAD3S4Q7</accession>
<keyword evidence="6" id="KW-0442">Lipid degradation</keyword>
<keyword evidence="7" id="KW-0443">Lipid metabolism</keyword>
<comment type="caution">
    <text evidence="9">The sequence shown here is derived from an EMBL/GenBank/DDBJ whole genome shotgun (WGS) entry which is preliminary data.</text>
</comment>
<comment type="similarity">
    <text evidence="2">Belongs to the 'GDSL' lipolytic enzyme family.</text>
</comment>
<evidence type="ECO:0000256" key="3">
    <source>
        <dbReference type="ARBA" id="ARBA00022525"/>
    </source>
</evidence>
<reference evidence="9" key="1">
    <citation type="submission" date="2023-05" db="EMBL/GenBank/DDBJ databases">
        <title>Nepenthes gracilis genome sequencing.</title>
        <authorList>
            <person name="Fukushima K."/>
        </authorList>
    </citation>
    <scope>NUCLEOTIDE SEQUENCE</scope>
    <source>
        <strain evidence="9">SING2019-196</strain>
    </source>
</reference>
<dbReference type="InterPro" id="IPR036514">
    <property type="entry name" value="SGNH_hydro_sf"/>
</dbReference>
<evidence type="ECO:0000313" key="10">
    <source>
        <dbReference type="Proteomes" id="UP001279734"/>
    </source>
</evidence>
<dbReference type="AlphaFoldDB" id="A0AAD3S4Q7"/>